<dbReference type="HOGENOM" id="CLU_612182_0_0_7"/>
<dbReference type="GO" id="GO:0016020">
    <property type="term" value="C:membrane"/>
    <property type="evidence" value="ECO:0007669"/>
    <property type="project" value="UniProtKB-SubCell"/>
</dbReference>
<sequence length="437" mass="49442">MNMLKMFFLSRKLALFLLVAILSSVLVASLVPQTFITPAAKMQNWRADNEWLVPIADVCGLNHVYTAPWFAVFIALALVSLSLSLIEQFRAALRRTFKAAPLPESGGSRIRATEQRIPATMRRHGYLLLSRTASWRFVKNPWGYWGNFLLHAGIVATIAASLLVALTQQRGAIILVEGVPHQTGEPWESEEHGLLTERLSLPYSVRLDQLKLEFRKDNHVDQVASEITLFPENGGDVRRLTAAINANLTYQGKRIYQSNDYGDAFTLEFTSADGGTHREKLLLLHPAGLDKAGYGDFDFPWLKYNLSTKYYADADKKLITSPDRLLVLRIMENNRELGRISLKNGESGRLGNYLVRLTAVEKWSKLIFVHVPGMPLVFIGFMMIVLGIMLNFFTPPREFIVARDGDGFLFFWRAEKFADFYADEHEGILKNIETEQA</sequence>
<organism evidence="8 9">
    <name type="scientific">Geotalea uraniireducens (strain Rf4)</name>
    <name type="common">Geobacter uraniireducens</name>
    <dbReference type="NCBI Taxonomy" id="351605"/>
    <lineage>
        <taxon>Bacteria</taxon>
        <taxon>Pseudomonadati</taxon>
        <taxon>Thermodesulfobacteriota</taxon>
        <taxon>Desulfuromonadia</taxon>
        <taxon>Geobacterales</taxon>
        <taxon>Geobacteraceae</taxon>
        <taxon>Geotalea</taxon>
    </lineage>
</organism>
<dbReference type="STRING" id="351605.Gura_0522"/>
<accession>A5GCG8</accession>
<evidence type="ECO:0000256" key="3">
    <source>
        <dbReference type="ARBA" id="ARBA00022748"/>
    </source>
</evidence>
<dbReference type="RefSeq" id="WP_011937461.1">
    <property type="nucleotide sequence ID" value="NC_009483.1"/>
</dbReference>
<dbReference type="Pfam" id="PF05140">
    <property type="entry name" value="ResB"/>
    <property type="match status" value="1"/>
</dbReference>
<evidence type="ECO:0000256" key="2">
    <source>
        <dbReference type="ARBA" id="ARBA00022692"/>
    </source>
</evidence>
<reference evidence="8 9" key="1">
    <citation type="submission" date="2007-05" db="EMBL/GenBank/DDBJ databases">
        <title>Complete sequence of Geobacter uraniireducens Rf4.</title>
        <authorList>
            <consortium name="US DOE Joint Genome Institute"/>
            <person name="Copeland A."/>
            <person name="Lucas S."/>
            <person name="Lapidus A."/>
            <person name="Barry K."/>
            <person name="Detter J.C."/>
            <person name="Glavina del Rio T."/>
            <person name="Hammon N."/>
            <person name="Israni S."/>
            <person name="Dalin E."/>
            <person name="Tice H."/>
            <person name="Pitluck S."/>
            <person name="Chertkov O."/>
            <person name="Brettin T."/>
            <person name="Bruce D."/>
            <person name="Han C."/>
            <person name="Schmutz J."/>
            <person name="Larimer F."/>
            <person name="Land M."/>
            <person name="Hauser L."/>
            <person name="Kyrpides N."/>
            <person name="Mikhailova N."/>
            <person name="Shelobolina E."/>
            <person name="Aklujkar M."/>
            <person name="Lovley D."/>
            <person name="Richardson P."/>
        </authorList>
    </citation>
    <scope>NUCLEOTIDE SEQUENCE [LARGE SCALE GENOMIC DNA]</scope>
    <source>
        <strain evidence="8 9">Rf4</strain>
    </source>
</reference>
<evidence type="ECO:0000256" key="5">
    <source>
        <dbReference type="ARBA" id="ARBA00023136"/>
    </source>
</evidence>
<protein>
    <submittedName>
        <fullName evidence="8">ResB protein required for cytochrome c biosynthesis-like protein</fullName>
    </submittedName>
</protein>
<dbReference type="PANTHER" id="PTHR31566:SF0">
    <property type="entry name" value="CYTOCHROME C BIOGENESIS PROTEIN CCS1, CHLOROPLASTIC"/>
    <property type="match status" value="1"/>
</dbReference>
<keyword evidence="4 6" id="KW-1133">Transmembrane helix</keyword>
<evidence type="ECO:0000256" key="4">
    <source>
        <dbReference type="ARBA" id="ARBA00022989"/>
    </source>
</evidence>
<proteinExistence type="predicted"/>
<keyword evidence="3" id="KW-0201">Cytochrome c-type biogenesis</keyword>
<dbReference type="EMBL" id="CP000698">
    <property type="protein sequence ID" value="ABQ24736.1"/>
    <property type="molecule type" value="Genomic_DNA"/>
</dbReference>
<feature type="domain" description="ResB-like" evidence="7">
    <location>
        <begin position="12"/>
        <end position="277"/>
    </location>
</feature>
<evidence type="ECO:0000256" key="6">
    <source>
        <dbReference type="SAM" id="Phobius"/>
    </source>
</evidence>
<keyword evidence="9" id="KW-1185">Reference proteome</keyword>
<feature type="transmembrane region" description="Helical" evidence="6">
    <location>
        <begin position="63"/>
        <end position="86"/>
    </location>
</feature>
<keyword evidence="2 6" id="KW-0812">Transmembrane</keyword>
<comment type="subcellular location">
    <subcellularLocation>
        <location evidence="1">Membrane</location>
        <topology evidence="1">Multi-pass membrane protein</topology>
    </subcellularLocation>
</comment>
<dbReference type="GO" id="GO:0017004">
    <property type="term" value="P:cytochrome complex assembly"/>
    <property type="evidence" value="ECO:0007669"/>
    <property type="project" value="UniProtKB-KW"/>
</dbReference>
<feature type="transmembrane region" description="Helical" evidence="6">
    <location>
        <begin position="374"/>
        <end position="393"/>
    </location>
</feature>
<dbReference type="Proteomes" id="UP000006695">
    <property type="component" value="Chromosome"/>
</dbReference>
<evidence type="ECO:0000313" key="9">
    <source>
        <dbReference type="Proteomes" id="UP000006695"/>
    </source>
</evidence>
<dbReference type="KEGG" id="gur:Gura_0522"/>
<name>A5GCG8_GEOUR</name>
<dbReference type="AlphaFoldDB" id="A5GCG8"/>
<dbReference type="InterPro" id="IPR023494">
    <property type="entry name" value="Cyt_c_bgen_Ccs1/CcsB/ResB"/>
</dbReference>
<dbReference type="InterPro" id="IPR007816">
    <property type="entry name" value="ResB-like_domain"/>
</dbReference>
<gene>
    <name evidence="8" type="ordered locus">Gura_0522</name>
</gene>
<dbReference type="OrthoDB" id="5395776at2"/>
<dbReference type="PANTHER" id="PTHR31566">
    <property type="entry name" value="CYTOCHROME C BIOGENESIS PROTEIN CCS1, CHLOROPLASTIC"/>
    <property type="match status" value="1"/>
</dbReference>
<feature type="transmembrane region" description="Helical" evidence="6">
    <location>
        <begin position="144"/>
        <end position="166"/>
    </location>
</feature>
<evidence type="ECO:0000313" key="8">
    <source>
        <dbReference type="EMBL" id="ABQ24736.1"/>
    </source>
</evidence>
<evidence type="ECO:0000256" key="1">
    <source>
        <dbReference type="ARBA" id="ARBA00004141"/>
    </source>
</evidence>
<keyword evidence="5 6" id="KW-0472">Membrane</keyword>
<evidence type="ECO:0000259" key="7">
    <source>
        <dbReference type="Pfam" id="PF05140"/>
    </source>
</evidence>